<dbReference type="EMBL" id="CP036262">
    <property type="protein sequence ID" value="QDS92507.1"/>
    <property type="molecule type" value="Genomic_DNA"/>
</dbReference>
<keyword evidence="6" id="KW-0472">Membrane</keyword>
<name>A0A517MCK6_9BACT</name>
<accession>A0A517MCK6</accession>
<keyword evidence="3" id="KW-1003">Cell membrane</keyword>
<keyword evidence="4" id="KW-0812">Transmembrane</keyword>
<comment type="subcellular location">
    <subcellularLocation>
        <location evidence="1">Cell membrane</location>
        <topology evidence="1">Multi-pass membrane protein</topology>
    </subcellularLocation>
</comment>
<evidence type="ECO:0000256" key="2">
    <source>
        <dbReference type="ARBA" id="ARBA00008806"/>
    </source>
</evidence>
<evidence type="ECO:0000256" key="5">
    <source>
        <dbReference type="ARBA" id="ARBA00022989"/>
    </source>
</evidence>
<evidence type="ECO:0000256" key="1">
    <source>
        <dbReference type="ARBA" id="ARBA00004651"/>
    </source>
</evidence>
<dbReference type="Pfam" id="PF02534">
    <property type="entry name" value="T4SS-DNA_transf"/>
    <property type="match status" value="1"/>
</dbReference>
<dbReference type="InterPro" id="IPR003688">
    <property type="entry name" value="TraG/VirD4"/>
</dbReference>
<evidence type="ECO:0000313" key="9">
    <source>
        <dbReference type="Proteomes" id="UP000320672"/>
    </source>
</evidence>
<feature type="region of interest" description="Disordered" evidence="7">
    <location>
        <begin position="444"/>
        <end position="464"/>
    </location>
</feature>
<gene>
    <name evidence="8" type="primary">traG</name>
    <name evidence="8" type="ORF">FF011L_12530</name>
</gene>
<dbReference type="AlphaFoldDB" id="A0A517MCK6"/>
<dbReference type="InterPro" id="IPR051539">
    <property type="entry name" value="T4SS-coupling_protein"/>
</dbReference>
<dbReference type="SUPFAM" id="SSF52540">
    <property type="entry name" value="P-loop containing nucleoside triphosphate hydrolases"/>
    <property type="match status" value="1"/>
</dbReference>
<dbReference type="OrthoDB" id="9766496at2"/>
<evidence type="ECO:0000256" key="6">
    <source>
        <dbReference type="ARBA" id="ARBA00023136"/>
    </source>
</evidence>
<proteinExistence type="inferred from homology"/>
<evidence type="ECO:0000256" key="4">
    <source>
        <dbReference type="ARBA" id="ARBA00022692"/>
    </source>
</evidence>
<dbReference type="GO" id="GO:0005886">
    <property type="term" value="C:plasma membrane"/>
    <property type="evidence" value="ECO:0007669"/>
    <property type="project" value="UniProtKB-SubCell"/>
</dbReference>
<dbReference type="Gene3D" id="3.40.50.300">
    <property type="entry name" value="P-loop containing nucleotide triphosphate hydrolases"/>
    <property type="match status" value="1"/>
</dbReference>
<reference evidence="8 9" key="1">
    <citation type="submission" date="2019-02" db="EMBL/GenBank/DDBJ databases">
        <title>Deep-cultivation of Planctomycetes and their phenomic and genomic characterization uncovers novel biology.</title>
        <authorList>
            <person name="Wiegand S."/>
            <person name="Jogler M."/>
            <person name="Boedeker C."/>
            <person name="Pinto D."/>
            <person name="Vollmers J."/>
            <person name="Rivas-Marin E."/>
            <person name="Kohn T."/>
            <person name="Peeters S.H."/>
            <person name="Heuer A."/>
            <person name="Rast P."/>
            <person name="Oberbeckmann S."/>
            <person name="Bunk B."/>
            <person name="Jeske O."/>
            <person name="Meyerdierks A."/>
            <person name="Storesund J.E."/>
            <person name="Kallscheuer N."/>
            <person name="Luecker S."/>
            <person name="Lage O.M."/>
            <person name="Pohl T."/>
            <person name="Merkel B.J."/>
            <person name="Hornburger P."/>
            <person name="Mueller R.-W."/>
            <person name="Bruemmer F."/>
            <person name="Labrenz M."/>
            <person name="Spormann A.M."/>
            <person name="Op den Camp H."/>
            <person name="Overmann J."/>
            <person name="Amann R."/>
            <person name="Jetten M.S.M."/>
            <person name="Mascher T."/>
            <person name="Medema M.H."/>
            <person name="Devos D.P."/>
            <person name="Kaster A.-K."/>
            <person name="Ovreas L."/>
            <person name="Rohde M."/>
            <person name="Galperin M.Y."/>
            <person name="Jogler C."/>
        </authorList>
    </citation>
    <scope>NUCLEOTIDE SEQUENCE [LARGE SCALE GENOMIC DNA]</scope>
    <source>
        <strain evidence="8 9">FF011L</strain>
    </source>
</reference>
<sequence length="518" mass="57065">MPKLHSLLADLPRGRRPGDIGARPDAHFEAPENLVATRSLRFDPAVNDCNKWFIGVVGGKAQQDGFTREGRPSRYVTGGVPLACAIDNHIFLLASSRSGKGRGVLGTNLALSPPGASSFVIDPKGDLASQFIRYHALAQEKVCGLIDPMLCADSRTREYRVGICPIRFVMGSGIEGLVERATIIADSFVPEDVNARERHWDEKAKMALGPIAAHLATHPLYEGIRNGVELWRAITQIAKPSLVDESRFSLDVEMMSSELEYVRDGARMLFDCSETEFSGIVSTLRRHLGFLSIQAIQNCMLLPVQHDPSVLASGGVSLFSSLPAKYQSTCAGWQRFIIQAHLAQFEEHRIRSRYQCTFYLDEFHTLGRMKVVEQGAALLAGLGVRLAVCAHSLGQIRNLYSENFEIFLSNAGVIQAFAVADQMSLEYLSKRLGNTSTLSHASSAATYGQQTGDGMGGDSYQVGSDPLMAPHEIEQYFGRDDSQLRQLILRPSHKPAITQRAYLDKHSIFANRFDEVHT</sequence>
<keyword evidence="5" id="KW-1133">Transmembrane helix</keyword>
<evidence type="ECO:0000256" key="3">
    <source>
        <dbReference type="ARBA" id="ARBA00022475"/>
    </source>
</evidence>
<keyword evidence="9" id="KW-1185">Reference proteome</keyword>
<evidence type="ECO:0000313" key="8">
    <source>
        <dbReference type="EMBL" id="QDS92507.1"/>
    </source>
</evidence>
<evidence type="ECO:0000256" key="7">
    <source>
        <dbReference type="SAM" id="MobiDB-lite"/>
    </source>
</evidence>
<dbReference type="RefSeq" id="WP_145350748.1">
    <property type="nucleotide sequence ID" value="NZ_CP036262.1"/>
</dbReference>
<protein>
    <submittedName>
        <fullName evidence="8">Conjugal transfer protein TraG</fullName>
    </submittedName>
</protein>
<organism evidence="8 9">
    <name type="scientific">Roseimaritima multifibrata</name>
    <dbReference type="NCBI Taxonomy" id="1930274"/>
    <lineage>
        <taxon>Bacteria</taxon>
        <taxon>Pseudomonadati</taxon>
        <taxon>Planctomycetota</taxon>
        <taxon>Planctomycetia</taxon>
        <taxon>Pirellulales</taxon>
        <taxon>Pirellulaceae</taxon>
        <taxon>Roseimaritima</taxon>
    </lineage>
</organism>
<dbReference type="InterPro" id="IPR027417">
    <property type="entry name" value="P-loop_NTPase"/>
</dbReference>
<dbReference type="PANTHER" id="PTHR37937:SF1">
    <property type="entry name" value="CONJUGATIVE TRANSFER: DNA TRANSPORT"/>
    <property type="match status" value="1"/>
</dbReference>
<dbReference type="KEGG" id="rml:FF011L_12530"/>
<dbReference type="PANTHER" id="PTHR37937">
    <property type="entry name" value="CONJUGATIVE TRANSFER: DNA TRANSPORT"/>
    <property type="match status" value="1"/>
</dbReference>
<dbReference type="CDD" id="cd01127">
    <property type="entry name" value="TrwB_TraG_TraD_VirD4"/>
    <property type="match status" value="1"/>
</dbReference>
<comment type="similarity">
    <text evidence="2">Belongs to the VirD4/TraG family.</text>
</comment>
<dbReference type="Proteomes" id="UP000320672">
    <property type="component" value="Chromosome"/>
</dbReference>